<evidence type="ECO:0000256" key="1">
    <source>
        <dbReference type="ARBA" id="ARBA00022703"/>
    </source>
</evidence>
<dbReference type="PANTHER" id="PTHR13067:SF2">
    <property type="entry name" value="CASPASE-ACTIVATED DNASE"/>
    <property type="match status" value="1"/>
</dbReference>
<evidence type="ECO:0000313" key="5">
    <source>
        <dbReference type="Proteomes" id="UP001195483"/>
    </source>
</evidence>
<dbReference type="InterPro" id="IPR003508">
    <property type="entry name" value="CIDE-N_dom"/>
</dbReference>
<dbReference type="PROSITE" id="PS51135">
    <property type="entry name" value="CIDE_N"/>
    <property type="match status" value="1"/>
</dbReference>
<dbReference type="Gene3D" id="3.10.20.10">
    <property type="match status" value="1"/>
</dbReference>
<keyword evidence="1 2" id="KW-0053">Apoptosis</keyword>
<evidence type="ECO:0000313" key="4">
    <source>
        <dbReference type="EMBL" id="KAK3587330.1"/>
    </source>
</evidence>
<protein>
    <recommendedName>
        <fullName evidence="3">CIDE-N domain-containing protein</fullName>
    </recommendedName>
</protein>
<dbReference type="InterPro" id="IPR039729">
    <property type="entry name" value="DFF40"/>
</dbReference>
<feature type="domain" description="CIDE-N" evidence="3">
    <location>
        <begin position="12"/>
        <end position="89"/>
    </location>
</feature>
<dbReference type="Pfam" id="PF09230">
    <property type="entry name" value="DFF40"/>
    <property type="match status" value="1"/>
</dbReference>
<dbReference type="SUPFAM" id="SSF54060">
    <property type="entry name" value="His-Me finger endonucleases"/>
    <property type="match status" value="1"/>
</dbReference>
<comment type="caution">
    <text evidence="4">The sequence shown here is derived from an EMBL/GenBank/DDBJ whole genome shotgun (WGS) entry which is preliminary data.</text>
</comment>
<keyword evidence="5" id="KW-1185">Reference proteome</keyword>
<gene>
    <name evidence="4" type="ORF">CHS0354_011311</name>
</gene>
<dbReference type="InterPro" id="IPR044925">
    <property type="entry name" value="His-Me_finger_sf"/>
</dbReference>
<organism evidence="4 5">
    <name type="scientific">Potamilus streckersoni</name>
    <dbReference type="NCBI Taxonomy" id="2493646"/>
    <lineage>
        <taxon>Eukaryota</taxon>
        <taxon>Metazoa</taxon>
        <taxon>Spiralia</taxon>
        <taxon>Lophotrochozoa</taxon>
        <taxon>Mollusca</taxon>
        <taxon>Bivalvia</taxon>
        <taxon>Autobranchia</taxon>
        <taxon>Heteroconchia</taxon>
        <taxon>Palaeoheterodonta</taxon>
        <taxon>Unionida</taxon>
        <taxon>Unionoidea</taxon>
        <taxon>Unionidae</taxon>
        <taxon>Ambleminae</taxon>
        <taxon>Lampsilini</taxon>
        <taxon>Potamilus</taxon>
    </lineage>
</organism>
<dbReference type="GO" id="GO:0016787">
    <property type="term" value="F:hydrolase activity"/>
    <property type="evidence" value="ECO:0007669"/>
    <property type="project" value="InterPro"/>
</dbReference>
<evidence type="ECO:0000259" key="3">
    <source>
        <dbReference type="PROSITE" id="PS51135"/>
    </source>
</evidence>
<dbReference type="GO" id="GO:0006309">
    <property type="term" value="P:apoptotic DNA fragmentation"/>
    <property type="evidence" value="ECO:0007669"/>
    <property type="project" value="InterPro"/>
</dbReference>
<dbReference type="GO" id="GO:0005737">
    <property type="term" value="C:cytoplasm"/>
    <property type="evidence" value="ECO:0007669"/>
    <property type="project" value="InterPro"/>
</dbReference>
<reference evidence="4" key="3">
    <citation type="submission" date="2023-05" db="EMBL/GenBank/DDBJ databases">
        <authorList>
            <person name="Smith C.H."/>
        </authorList>
    </citation>
    <scope>NUCLEOTIDE SEQUENCE</scope>
    <source>
        <strain evidence="4">CHS0354</strain>
        <tissue evidence="4">Mantle</tissue>
    </source>
</reference>
<accession>A0AAE0S8G9</accession>
<dbReference type="CDD" id="cd01615">
    <property type="entry name" value="CIDE_N"/>
    <property type="match status" value="1"/>
</dbReference>
<dbReference type="SUPFAM" id="SSF54277">
    <property type="entry name" value="CAD &amp; PB1 domains"/>
    <property type="match status" value="1"/>
</dbReference>
<dbReference type="Proteomes" id="UP001195483">
    <property type="component" value="Unassembled WGS sequence"/>
</dbReference>
<dbReference type="Pfam" id="PF02017">
    <property type="entry name" value="CIDE-N"/>
    <property type="match status" value="1"/>
</dbReference>
<name>A0AAE0S8G9_9BIVA</name>
<dbReference type="SMART" id="SM00266">
    <property type="entry name" value="CAD"/>
    <property type="match status" value="1"/>
</dbReference>
<dbReference type="EMBL" id="JAEAOA010000698">
    <property type="protein sequence ID" value="KAK3587330.1"/>
    <property type="molecule type" value="Genomic_DNA"/>
</dbReference>
<dbReference type="GO" id="GO:0005634">
    <property type="term" value="C:nucleus"/>
    <property type="evidence" value="ECO:0007669"/>
    <property type="project" value="InterPro"/>
</dbReference>
<reference evidence="4" key="1">
    <citation type="journal article" date="2021" name="Genome Biol. Evol.">
        <title>A High-Quality Reference Genome for a Parasitic Bivalve with Doubly Uniparental Inheritance (Bivalvia: Unionida).</title>
        <authorList>
            <person name="Smith C.H."/>
        </authorList>
    </citation>
    <scope>NUCLEOTIDE SEQUENCE</scope>
    <source>
        <strain evidence="4">CHS0354</strain>
    </source>
</reference>
<dbReference type="GO" id="GO:0004520">
    <property type="term" value="F:DNA endonuclease activity"/>
    <property type="evidence" value="ECO:0007669"/>
    <property type="project" value="InterPro"/>
</dbReference>
<sequence>MISRFLSLFNIGMRAYKVQDVKRVVRMGITAKSLAEAKKKGCEKLKMNPEEVTIVIEDDGTVVESEDFFKKLPAQTVLVFLRKGEKWRGAGSLIHDALSKLYCATRKNEMAGQIRELLAGEDAPEKIHIISQYLDMLETNIDAEERHKDEDWFEGLNKKYKTKSDVMRNNAQTRIRSYFTTAKEQVEKECKGLIKDDLIAALDTIFNRLKSEDFHGSYFDRTDRSGNSMCDRKGWFQCEGPFDSKTCDKFHTINPFASRGYRQLFGLWNLDHIIEKSRVVIPCLIEAAQKRNKMQELNWENVYKLLFTRNNLKLVQIGCHKKAARATENCSWEDFLIS</sequence>
<reference evidence="4" key="2">
    <citation type="journal article" date="2021" name="Genome Biol. Evol.">
        <title>Developing a high-quality reference genome for a parasitic bivalve with doubly uniparental inheritance (Bivalvia: Unionida).</title>
        <authorList>
            <person name="Smith C.H."/>
        </authorList>
    </citation>
    <scope>NUCLEOTIDE SEQUENCE</scope>
    <source>
        <strain evidence="4">CHS0354</strain>
        <tissue evidence="4">Mantle</tissue>
    </source>
</reference>
<dbReference type="InterPro" id="IPR015311">
    <property type="entry name" value="DFF40_C"/>
</dbReference>
<proteinExistence type="predicted"/>
<dbReference type="AlphaFoldDB" id="A0AAE0S8G9"/>
<dbReference type="PANTHER" id="PTHR13067">
    <property type="entry name" value="CASPASE-ACTIVATED DNASE"/>
    <property type="match status" value="1"/>
</dbReference>
<evidence type="ECO:0000256" key="2">
    <source>
        <dbReference type="PROSITE-ProRule" id="PRU00447"/>
    </source>
</evidence>